<dbReference type="EMBL" id="CM056815">
    <property type="protein sequence ID" value="KAJ8629183.1"/>
    <property type="molecule type" value="Genomic_DNA"/>
</dbReference>
<reference evidence="1 2" key="1">
    <citation type="journal article" date="2022" name="Hortic Res">
        <title>A haplotype resolved chromosomal level avocado genome allows analysis of novel avocado genes.</title>
        <authorList>
            <person name="Nath O."/>
            <person name="Fletcher S.J."/>
            <person name="Hayward A."/>
            <person name="Shaw L.M."/>
            <person name="Masouleh A.K."/>
            <person name="Furtado A."/>
            <person name="Henry R.J."/>
            <person name="Mitter N."/>
        </authorList>
    </citation>
    <scope>NUCLEOTIDE SEQUENCE [LARGE SCALE GENOMIC DNA]</scope>
    <source>
        <strain evidence="2">cv. Hass</strain>
    </source>
</reference>
<dbReference type="Proteomes" id="UP001234297">
    <property type="component" value="Chromosome 7"/>
</dbReference>
<name>A0ACC2L7D6_PERAE</name>
<comment type="caution">
    <text evidence="1">The sequence shown here is derived from an EMBL/GenBank/DDBJ whole genome shotgun (WGS) entry which is preliminary data.</text>
</comment>
<protein>
    <submittedName>
        <fullName evidence="1">Uncharacterized protein</fullName>
    </submittedName>
</protein>
<gene>
    <name evidence="1" type="ORF">MRB53_022506</name>
</gene>
<organism evidence="1 2">
    <name type="scientific">Persea americana</name>
    <name type="common">Avocado</name>
    <dbReference type="NCBI Taxonomy" id="3435"/>
    <lineage>
        <taxon>Eukaryota</taxon>
        <taxon>Viridiplantae</taxon>
        <taxon>Streptophyta</taxon>
        <taxon>Embryophyta</taxon>
        <taxon>Tracheophyta</taxon>
        <taxon>Spermatophyta</taxon>
        <taxon>Magnoliopsida</taxon>
        <taxon>Magnoliidae</taxon>
        <taxon>Laurales</taxon>
        <taxon>Lauraceae</taxon>
        <taxon>Persea</taxon>
    </lineage>
</organism>
<evidence type="ECO:0000313" key="1">
    <source>
        <dbReference type="EMBL" id="KAJ8629183.1"/>
    </source>
</evidence>
<accession>A0ACC2L7D6</accession>
<evidence type="ECO:0000313" key="2">
    <source>
        <dbReference type="Proteomes" id="UP001234297"/>
    </source>
</evidence>
<keyword evidence="2" id="KW-1185">Reference proteome</keyword>
<sequence>MGSDVLSNSISGCCRVRFILMALQARGDLEKIGRREAFDLLDQFQSWRGGRPPQQARGAPLRLLYYVQAPPPNPPRKDKDA</sequence>
<proteinExistence type="predicted"/>